<dbReference type="InterPro" id="IPR006066">
    <property type="entry name" value="NO2/SO3_Rdtase_FeS/sirohaem_BS"/>
</dbReference>
<accession>A0ABW5EBB6</accession>
<dbReference type="PROSITE" id="PS00365">
    <property type="entry name" value="NIR_SIR"/>
    <property type="match status" value="1"/>
</dbReference>
<keyword evidence="5 11" id="KW-0479">Metal-binding</keyword>
<evidence type="ECO:0000256" key="4">
    <source>
        <dbReference type="ARBA" id="ARBA00022617"/>
    </source>
</evidence>
<feature type="domain" description="Nitrite/sulphite reductase 4Fe-4S" evidence="12">
    <location>
        <begin position="169"/>
        <end position="321"/>
    </location>
</feature>
<comment type="subunit">
    <text evidence="11">Alpha(8)-beta(8). The alpha component is a flavoprotein, the beta component is a hemoprotein.</text>
</comment>
<dbReference type="SUPFAM" id="SSF55124">
    <property type="entry name" value="Nitrite/Sulfite reductase N-terminal domain-like"/>
    <property type="match status" value="2"/>
</dbReference>
<organism evidence="14 15">
    <name type="scientific">Rubritalea spongiae</name>
    <dbReference type="NCBI Taxonomy" id="430797"/>
    <lineage>
        <taxon>Bacteria</taxon>
        <taxon>Pseudomonadati</taxon>
        <taxon>Verrucomicrobiota</taxon>
        <taxon>Verrucomicrobiia</taxon>
        <taxon>Verrucomicrobiales</taxon>
        <taxon>Rubritaleaceae</taxon>
        <taxon>Rubritalea</taxon>
    </lineage>
</organism>
<dbReference type="SUPFAM" id="SSF56014">
    <property type="entry name" value="Nitrite and sulphite reductase 4Fe-4S domain-like"/>
    <property type="match status" value="2"/>
</dbReference>
<dbReference type="PANTHER" id="PTHR11493">
    <property type="entry name" value="SULFITE REDUCTASE [NADPH] SUBUNIT BETA-RELATED"/>
    <property type="match status" value="1"/>
</dbReference>
<dbReference type="Proteomes" id="UP001597297">
    <property type="component" value="Unassembled WGS sequence"/>
</dbReference>
<dbReference type="InterPro" id="IPR045854">
    <property type="entry name" value="NO2/SO3_Rdtase_4Fe4S_sf"/>
</dbReference>
<evidence type="ECO:0000256" key="3">
    <source>
        <dbReference type="ARBA" id="ARBA00022605"/>
    </source>
</evidence>
<keyword evidence="4 11" id="KW-0349">Heme</keyword>
<dbReference type="PANTHER" id="PTHR11493:SF47">
    <property type="entry name" value="SULFITE REDUCTASE [NADPH] SUBUNIT BETA"/>
    <property type="match status" value="1"/>
</dbReference>
<keyword evidence="8 11" id="KW-0408">Iron</keyword>
<gene>
    <name evidence="11" type="primary">cysI</name>
    <name evidence="14" type="ORF">ACFSQZ_14520</name>
</gene>
<evidence type="ECO:0000256" key="8">
    <source>
        <dbReference type="ARBA" id="ARBA00023004"/>
    </source>
</evidence>
<reference evidence="15" key="1">
    <citation type="journal article" date="2019" name="Int. J. Syst. Evol. Microbiol.">
        <title>The Global Catalogue of Microorganisms (GCM) 10K type strain sequencing project: providing services to taxonomists for standard genome sequencing and annotation.</title>
        <authorList>
            <consortium name="The Broad Institute Genomics Platform"/>
            <consortium name="The Broad Institute Genome Sequencing Center for Infectious Disease"/>
            <person name="Wu L."/>
            <person name="Ma J."/>
        </authorList>
    </citation>
    <scope>NUCLEOTIDE SEQUENCE [LARGE SCALE GENOMIC DNA]</scope>
    <source>
        <strain evidence="15">JCM 16545</strain>
    </source>
</reference>
<dbReference type="Gene3D" id="3.30.413.10">
    <property type="entry name" value="Sulfite Reductase Hemoprotein, domain 1"/>
    <property type="match status" value="2"/>
</dbReference>
<sequence>MSEEQKLSANEYLKVESNYLRGTLAEELADTSTGGISEGSAQMVKFHGCYVQDDRDLRANRRKHKLEKAYSFLMRVRLPGGVVSPKQWLQMDWISENFANNTLKLTTRQAFQLHGVIKSQLKRTVQEMDKVALDCIAACGDVNRNVMCNPNPHLSKSHAEMVKQAQDISEHLLPQGGAYHEIFLDQEKVISSEEVVEPIYGKTYLPRKFKIAIVIPPSNDCDIHANDLSFIAIQEGEEIVGYNIAVGGGMGMTHGVETTYPRLADIIGFCTPEQVVDVAEKVILVQRDFGNRCDRKQSRLKYTIDSRSAEWFTEKLNEYLGYEIAPVRPYEFTTNGDNFGWHEDETGNWHLNLFIQGGRVVDSPAFPVKTGLREIAKVLKGEFRLTANQNLAISNIPAEQKPEIEAILDKYNILKSHERSALRLYSIACVSLPTCGLALAEAERYLPEVITELEEVVEECGLRHDAITIRMTGCPNGCGRPFLSEIAFVGRGPGRYNLYLGGGHAGQRLNKLYRQDMLGKDAKEILKPIIEDYAKNRQDGERFGDFVIRAGYVEATVNGLDFHKNIKSEAIPS</sequence>
<dbReference type="Pfam" id="PF01077">
    <property type="entry name" value="NIR_SIR"/>
    <property type="match status" value="1"/>
</dbReference>
<dbReference type="EMBL" id="JBHUJC010000043">
    <property type="protein sequence ID" value="MFD2277679.1"/>
    <property type="molecule type" value="Genomic_DNA"/>
</dbReference>
<evidence type="ECO:0000256" key="11">
    <source>
        <dbReference type="HAMAP-Rule" id="MF_01540"/>
    </source>
</evidence>
<evidence type="ECO:0000259" key="12">
    <source>
        <dbReference type="Pfam" id="PF01077"/>
    </source>
</evidence>
<evidence type="ECO:0000256" key="9">
    <source>
        <dbReference type="ARBA" id="ARBA00023014"/>
    </source>
</evidence>
<protein>
    <recommendedName>
        <fullName evidence="11">Sulfite reductase [NADPH] hemoprotein beta-component</fullName>
        <shortName evidence="11">SiR-HP</shortName>
        <shortName evidence="11">SiRHP</shortName>
        <ecNumber evidence="11">1.8.1.2</ecNumber>
    </recommendedName>
</protein>
<keyword evidence="6 11" id="KW-0521">NADP</keyword>
<comment type="caution">
    <text evidence="14">The sequence shown here is derived from an EMBL/GenBank/DDBJ whole genome shotgun (WGS) entry which is preliminary data.</text>
</comment>
<dbReference type="NCBIfam" id="TIGR02041">
    <property type="entry name" value="CysI"/>
    <property type="match status" value="1"/>
</dbReference>
<evidence type="ECO:0000256" key="10">
    <source>
        <dbReference type="ARBA" id="ARBA00023192"/>
    </source>
</evidence>
<evidence type="ECO:0000256" key="5">
    <source>
        <dbReference type="ARBA" id="ARBA00022723"/>
    </source>
</evidence>
<keyword evidence="2 11" id="KW-0004">4Fe-4S</keyword>
<comment type="cofactor">
    <cofactor evidence="11">
        <name>siroheme</name>
        <dbReference type="ChEBI" id="CHEBI:60052"/>
    </cofactor>
    <text evidence="11">Binds 1 siroheme per subunit.</text>
</comment>
<comment type="pathway">
    <text evidence="11">Sulfur metabolism; hydrogen sulfide biosynthesis; hydrogen sulfide from sulfite (NADPH route): step 1/1.</text>
</comment>
<keyword evidence="9 11" id="KW-0411">Iron-sulfur</keyword>
<comment type="similarity">
    <text evidence="1 11">Belongs to the nitrite and sulfite reductase 4Fe-4S domain family.</text>
</comment>
<dbReference type="PRINTS" id="PR00397">
    <property type="entry name" value="SIROHAEM"/>
</dbReference>
<feature type="binding site" evidence="11">
    <location>
        <position position="478"/>
    </location>
    <ligand>
        <name>[4Fe-4S] cluster</name>
        <dbReference type="ChEBI" id="CHEBI:49883"/>
    </ligand>
</feature>
<comment type="function">
    <text evidence="11">Component of the sulfite reductase complex that catalyzes the 6-electron reduction of sulfite to sulfide. This is one of several activities required for the biosynthesis of L-cysteine from sulfate.</text>
</comment>
<comment type="catalytic activity">
    <reaction evidence="11">
        <text>hydrogen sulfide + 3 NADP(+) + 3 H2O = sulfite + 3 NADPH + 4 H(+)</text>
        <dbReference type="Rhea" id="RHEA:13801"/>
        <dbReference type="ChEBI" id="CHEBI:15377"/>
        <dbReference type="ChEBI" id="CHEBI:15378"/>
        <dbReference type="ChEBI" id="CHEBI:17359"/>
        <dbReference type="ChEBI" id="CHEBI:29919"/>
        <dbReference type="ChEBI" id="CHEBI:57783"/>
        <dbReference type="ChEBI" id="CHEBI:58349"/>
        <dbReference type="EC" id="1.8.1.2"/>
    </reaction>
</comment>
<name>A0ABW5EBB6_9BACT</name>
<dbReference type="RefSeq" id="WP_377093599.1">
    <property type="nucleotide sequence ID" value="NZ_JBHSJM010000001.1"/>
</dbReference>
<dbReference type="EC" id="1.8.1.2" evidence="11"/>
<feature type="binding site" evidence="11">
    <location>
        <position position="474"/>
    </location>
    <ligand>
        <name>[4Fe-4S] cluster</name>
        <dbReference type="ChEBI" id="CHEBI:49883"/>
    </ligand>
</feature>
<dbReference type="InterPro" id="IPR005117">
    <property type="entry name" value="NiRdtase/SiRdtase_haem-b_fer"/>
</dbReference>
<keyword evidence="7 11" id="KW-0560">Oxidoreductase</keyword>
<evidence type="ECO:0000256" key="7">
    <source>
        <dbReference type="ARBA" id="ARBA00023002"/>
    </source>
</evidence>
<comment type="cofactor">
    <cofactor evidence="11">
        <name>[4Fe-4S] cluster</name>
        <dbReference type="ChEBI" id="CHEBI:49883"/>
    </cofactor>
    <text evidence="11">Binds 1 [4Fe-4S] cluster per subunit.</text>
</comment>
<evidence type="ECO:0000259" key="13">
    <source>
        <dbReference type="Pfam" id="PF03460"/>
    </source>
</evidence>
<dbReference type="InterPro" id="IPR011786">
    <property type="entry name" value="CysI"/>
</dbReference>
<keyword evidence="10 11" id="KW-0198">Cysteine biosynthesis</keyword>
<feature type="binding site" evidence="11">
    <location>
        <position position="429"/>
    </location>
    <ligand>
        <name>[4Fe-4S] cluster</name>
        <dbReference type="ChEBI" id="CHEBI:49883"/>
    </ligand>
</feature>
<evidence type="ECO:0000256" key="6">
    <source>
        <dbReference type="ARBA" id="ARBA00022857"/>
    </source>
</evidence>
<feature type="domain" description="Nitrite/Sulfite reductase ferredoxin-like" evidence="13">
    <location>
        <begin position="342"/>
        <end position="410"/>
    </location>
</feature>
<dbReference type="InterPro" id="IPR006067">
    <property type="entry name" value="NO2/SO3_Rdtase_4Fe4S_dom"/>
</dbReference>
<dbReference type="InterPro" id="IPR036136">
    <property type="entry name" value="Nit/Sulf_reduc_fer-like_dom_sf"/>
</dbReference>
<evidence type="ECO:0000256" key="2">
    <source>
        <dbReference type="ARBA" id="ARBA00022485"/>
    </source>
</evidence>
<evidence type="ECO:0000256" key="1">
    <source>
        <dbReference type="ARBA" id="ARBA00010429"/>
    </source>
</evidence>
<evidence type="ECO:0000313" key="14">
    <source>
        <dbReference type="EMBL" id="MFD2277679.1"/>
    </source>
</evidence>
<proteinExistence type="inferred from homology"/>
<feature type="binding site" description="axial binding residue" evidence="11">
    <location>
        <position position="478"/>
    </location>
    <ligand>
        <name>siroheme</name>
        <dbReference type="ChEBI" id="CHEBI:60052"/>
    </ligand>
    <ligandPart>
        <name>Fe</name>
        <dbReference type="ChEBI" id="CHEBI:18248"/>
    </ligandPart>
</feature>
<evidence type="ECO:0000313" key="15">
    <source>
        <dbReference type="Proteomes" id="UP001597297"/>
    </source>
</evidence>
<dbReference type="InterPro" id="IPR045169">
    <property type="entry name" value="NO2/SO3_Rdtase_4Fe4S_prot"/>
</dbReference>
<feature type="domain" description="Nitrite/Sulfite reductase ferredoxin-like" evidence="13">
    <location>
        <begin position="65"/>
        <end position="130"/>
    </location>
</feature>
<keyword evidence="3 11" id="KW-0028">Amino-acid biosynthesis</keyword>
<dbReference type="NCBIfam" id="NF010029">
    <property type="entry name" value="PRK13504.1"/>
    <property type="match status" value="1"/>
</dbReference>
<dbReference type="HAMAP" id="MF_01540">
    <property type="entry name" value="CysI"/>
    <property type="match status" value="1"/>
</dbReference>
<feature type="binding site" evidence="11">
    <location>
        <position position="435"/>
    </location>
    <ligand>
        <name>[4Fe-4S] cluster</name>
        <dbReference type="ChEBI" id="CHEBI:49883"/>
    </ligand>
</feature>
<keyword evidence="15" id="KW-1185">Reference proteome</keyword>
<dbReference type="Pfam" id="PF03460">
    <property type="entry name" value="NIR_SIR_ferr"/>
    <property type="match status" value="2"/>
</dbReference>